<evidence type="ECO:0000313" key="9">
    <source>
        <dbReference type="Proteomes" id="UP001344906"/>
    </source>
</evidence>
<feature type="transmembrane region" description="Helical" evidence="7">
    <location>
        <begin position="307"/>
        <end position="328"/>
    </location>
</feature>
<dbReference type="Proteomes" id="UP001344906">
    <property type="component" value="Unassembled WGS sequence"/>
</dbReference>
<evidence type="ECO:0000256" key="4">
    <source>
        <dbReference type="ARBA" id="ARBA00022692"/>
    </source>
</evidence>
<comment type="similarity">
    <text evidence="2">Belongs to the cytochrome ubiquinol oxidase subunit 2 family.</text>
</comment>
<comment type="subcellular location">
    <subcellularLocation>
        <location evidence="1">Cell membrane</location>
        <topology evidence="1">Multi-pass membrane protein</topology>
    </subcellularLocation>
</comment>
<keyword evidence="4 7" id="KW-0812">Transmembrane</keyword>
<feature type="transmembrane region" description="Helical" evidence="7">
    <location>
        <begin position="205"/>
        <end position="224"/>
    </location>
</feature>
<keyword evidence="3" id="KW-1003">Cell membrane</keyword>
<accession>A0ABQ6FW80</accession>
<comment type="caution">
    <text evidence="8">The sequence shown here is derived from an EMBL/GenBank/DDBJ whole genome shotgun (WGS) entry which is preliminary data.</text>
</comment>
<dbReference type="EMBL" id="BSRI01000002">
    <property type="protein sequence ID" value="GLV56798.1"/>
    <property type="molecule type" value="Genomic_DNA"/>
</dbReference>
<evidence type="ECO:0000256" key="5">
    <source>
        <dbReference type="ARBA" id="ARBA00022989"/>
    </source>
</evidence>
<feature type="transmembrane region" description="Helical" evidence="7">
    <location>
        <begin position="236"/>
        <end position="256"/>
    </location>
</feature>
<name>A0ABQ6FW80_9CHLR</name>
<gene>
    <name evidence="8" type="ORF">KDH_36370</name>
</gene>
<feature type="transmembrane region" description="Helical" evidence="7">
    <location>
        <begin position="64"/>
        <end position="97"/>
    </location>
</feature>
<dbReference type="Pfam" id="PF02322">
    <property type="entry name" value="Cyt_bd_oxida_II"/>
    <property type="match status" value="1"/>
</dbReference>
<reference evidence="8 9" key="1">
    <citation type="submission" date="2023-02" db="EMBL/GenBank/DDBJ databases">
        <title>Dictyobacter halimunensis sp. nov., a new member of the class Ktedonobacteria from forest soil in a geothermal area.</title>
        <authorList>
            <person name="Rachmania M.K."/>
            <person name="Ningsih F."/>
            <person name="Sakai Y."/>
            <person name="Yabe S."/>
            <person name="Yokota A."/>
            <person name="Sjamsuridzal W."/>
        </authorList>
    </citation>
    <scope>NUCLEOTIDE SEQUENCE [LARGE SCALE GENOMIC DNA]</scope>
    <source>
        <strain evidence="8 9">S3.2.2.5</strain>
    </source>
</reference>
<sequence length="349" mass="37509">MILAYAVAVLLWLSLIIYAALEGADFGGGVWDLLAFGSQKEPMRNLIKNAIGAVWEANNVWLTYLIVGLMTAFPFVAQTLTTAFFIPLVLILIGIVLRGAAFVFRTFSANTKLVSTAWGRIFSISSTFTPFLFGAMAAAVSSGQVRIVNGQPPVGLVSVWLTPFAIVVGLMGIALSATIAATYLTVEAQGQGDTAMMEAFRIRGLIAGGVMAALGAVGIALSPWQAPILWGGMIAHAIWAVVITVLLGLAVAWALFYRHYRLSRLLMIIETGALLGTWGLAQIPYIIPPDLTVANTASPQTTLTELFISALIGMSMLIPSFWFLFHVFKGALVMPPIRETEVREEGERS</sequence>
<evidence type="ECO:0000256" key="3">
    <source>
        <dbReference type="ARBA" id="ARBA00022475"/>
    </source>
</evidence>
<feature type="transmembrane region" description="Helical" evidence="7">
    <location>
        <begin position="265"/>
        <end position="287"/>
    </location>
</feature>
<dbReference type="InterPro" id="IPR003317">
    <property type="entry name" value="Cyt-d_oxidase_su2"/>
</dbReference>
<keyword evidence="5 7" id="KW-1133">Transmembrane helix</keyword>
<evidence type="ECO:0000256" key="7">
    <source>
        <dbReference type="SAM" id="Phobius"/>
    </source>
</evidence>
<dbReference type="PANTHER" id="PTHR43141:SF4">
    <property type="entry name" value="CYTOCHROME BD2 SUBUNIT II"/>
    <property type="match status" value="1"/>
</dbReference>
<dbReference type="RefSeq" id="WP_338252400.1">
    <property type="nucleotide sequence ID" value="NZ_BSRI01000002.1"/>
</dbReference>
<keyword evidence="6 7" id="KW-0472">Membrane</keyword>
<feature type="transmembrane region" description="Helical" evidence="7">
    <location>
        <begin position="160"/>
        <end position="184"/>
    </location>
</feature>
<proteinExistence type="inferred from homology"/>
<evidence type="ECO:0000313" key="8">
    <source>
        <dbReference type="EMBL" id="GLV56798.1"/>
    </source>
</evidence>
<evidence type="ECO:0000256" key="2">
    <source>
        <dbReference type="ARBA" id="ARBA00007543"/>
    </source>
</evidence>
<evidence type="ECO:0000256" key="1">
    <source>
        <dbReference type="ARBA" id="ARBA00004651"/>
    </source>
</evidence>
<dbReference type="PANTHER" id="PTHR43141">
    <property type="entry name" value="CYTOCHROME BD2 SUBUNIT II"/>
    <property type="match status" value="1"/>
</dbReference>
<organism evidence="8 9">
    <name type="scientific">Dictyobacter halimunensis</name>
    <dbReference type="NCBI Taxonomy" id="3026934"/>
    <lineage>
        <taxon>Bacteria</taxon>
        <taxon>Bacillati</taxon>
        <taxon>Chloroflexota</taxon>
        <taxon>Ktedonobacteria</taxon>
        <taxon>Ktedonobacterales</taxon>
        <taxon>Dictyobacteraceae</taxon>
        <taxon>Dictyobacter</taxon>
    </lineage>
</organism>
<evidence type="ECO:0000256" key="6">
    <source>
        <dbReference type="ARBA" id="ARBA00023136"/>
    </source>
</evidence>
<keyword evidence="9" id="KW-1185">Reference proteome</keyword>
<protein>
    <submittedName>
        <fullName evidence="8">Cytochrome D ubiquinol oxidase subunit II</fullName>
    </submittedName>
</protein>
<feature type="transmembrane region" description="Helical" evidence="7">
    <location>
        <begin position="118"/>
        <end position="140"/>
    </location>
</feature>